<evidence type="ECO:0000313" key="10">
    <source>
        <dbReference type="Proteomes" id="UP000479190"/>
    </source>
</evidence>
<organism evidence="9 10">
    <name type="scientific">Trichogramma brassicae</name>
    <dbReference type="NCBI Taxonomy" id="86971"/>
    <lineage>
        <taxon>Eukaryota</taxon>
        <taxon>Metazoa</taxon>
        <taxon>Ecdysozoa</taxon>
        <taxon>Arthropoda</taxon>
        <taxon>Hexapoda</taxon>
        <taxon>Insecta</taxon>
        <taxon>Pterygota</taxon>
        <taxon>Neoptera</taxon>
        <taxon>Endopterygota</taxon>
        <taxon>Hymenoptera</taxon>
        <taxon>Apocrita</taxon>
        <taxon>Proctotrupomorpha</taxon>
        <taxon>Chalcidoidea</taxon>
        <taxon>Trichogrammatidae</taxon>
        <taxon>Trichogramma</taxon>
    </lineage>
</organism>
<dbReference type="PANTHER" id="PTHR24134:SF9">
    <property type="entry name" value="ANKYRIN REPEAT AND SOCS BOX PROTEIN 8"/>
    <property type="match status" value="1"/>
</dbReference>
<evidence type="ECO:0000256" key="6">
    <source>
        <dbReference type="SAM" id="MobiDB-lite"/>
    </source>
</evidence>
<evidence type="ECO:0000256" key="5">
    <source>
        <dbReference type="PROSITE-ProRule" id="PRU00023"/>
    </source>
</evidence>
<dbReference type="PROSITE" id="PS00018">
    <property type="entry name" value="EF_HAND_1"/>
    <property type="match status" value="1"/>
</dbReference>
<keyword evidence="2" id="KW-0677">Repeat</keyword>
<dbReference type="SUPFAM" id="SSF48403">
    <property type="entry name" value="Ankyrin repeat"/>
    <property type="match status" value="1"/>
</dbReference>
<dbReference type="Pfam" id="PF12796">
    <property type="entry name" value="Ank_2"/>
    <property type="match status" value="1"/>
</dbReference>
<evidence type="ECO:0000256" key="4">
    <source>
        <dbReference type="ARBA" id="ARBA00023043"/>
    </source>
</evidence>
<dbReference type="InterPro" id="IPR002110">
    <property type="entry name" value="Ankyrin_rpt"/>
</dbReference>
<dbReference type="PROSITE" id="PS50088">
    <property type="entry name" value="ANK_REPEAT"/>
    <property type="match status" value="3"/>
</dbReference>
<dbReference type="CDD" id="cd00051">
    <property type="entry name" value="EFh"/>
    <property type="match status" value="1"/>
</dbReference>
<feature type="transmembrane region" description="Helical" evidence="7">
    <location>
        <begin position="602"/>
        <end position="620"/>
    </location>
</feature>
<keyword evidence="7" id="KW-0472">Membrane</keyword>
<keyword evidence="7" id="KW-1133">Transmembrane helix</keyword>
<dbReference type="SUPFAM" id="SSF47473">
    <property type="entry name" value="EF-hand"/>
    <property type="match status" value="1"/>
</dbReference>
<accession>A0A6H5HXG4</accession>
<keyword evidence="4 5" id="KW-0040">ANK repeat</keyword>
<keyword evidence="3" id="KW-0106">Calcium</keyword>
<evidence type="ECO:0000313" key="9">
    <source>
        <dbReference type="EMBL" id="CAB0029436.1"/>
    </source>
</evidence>
<name>A0A6H5HXG4_9HYME</name>
<keyword evidence="1" id="KW-0479">Metal-binding</keyword>
<sequence length="700" mass="79560">MTFVCKGQDLVELRSFIGFAASTGYKDKPEVDEDGESSAPRRTTPVHCAGRYSYEKAVIDLFKIYDRFDVNYVDETGLSHFHVACIYGCADVVEKFLESGQDPDGLYPKTGDSPLHLALDPDAYYGERMINTDVVRSLLRSGANPNLANAERFTPFHFICKVRDSYVPGYKYRLLKILFEMSDDRHRPLRVNLRDKLGNTPLHYAVDKDFYDKSVIELLLRNGADRNSANAEGSTPLHIFCQRDDLWGDDNTLFKIFDDDTDRPLRVNLRDKLGNTPLHYAMEAQLKNQIAIRLLRNGADPNLANAEGSTPLHIFCMRKFYWGCDDEFLDTFFEIGDDIDQPLQVNLRDKLGRTPLHSLLQRSSSFGLTIAVILVRRKADPNLADAEGSTALHLLCKLGYVPRELMELFFEICEEKNQPVQIDTLDKLGRTPLQWAECDLLRGRSPTADKEKKKKTTKKKDDGKKEEATPDAEPTPEKQPTPPKSETPKSPSGSSRASRGSRKAKRTGSSVFSMFTQKQVAEFKEAFQLMDHDKDGILGREDLRFIFDQVGRLVTDKELDEMLGESPGPINFTQLLQLFASRMQGGGQYRAVAQRRAKFPRYVNLLDLLFYFILFYFILFRATTGADDDDVVAKAFNTFDNGQGKIDGERLRHALMTWCEKFTAREVNDAYDHFYIDDKGMIDIESLINMLTGKGDDEDD</sequence>
<dbReference type="Proteomes" id="UP000479190">
    <property type="component" value="Unassembled WGS sequence"/>
</dbReference>
<dbReference type="InterPro" id="IPR036770">
    <property type="entry name" value="Ankyrin_rpt-contain_sf"/>
</dbReference>
<evidence type="ECO:0000256" key="2">
    <source>
        <dbReference type="ARBA" id="ARBA00022737"/>
    </source>
</evidence>
<dbReference type="SMART" id="SM00248">
    <property type="entry name" value="ANK"/>
    <property type="match status" value="9"/>
</dbReference>
<dbReference type="OrthoDB" id="429467at2759"/>
<dbReference type="PROSITE" id="PS50222">
    <property type="entry name" value="EF_HAND_2"/>
    <property type="match status" value="1"/>
</dbReference>
<evidence type="ECO:0000256" key="1">
    <source>
        <dbReference type="ARBA" id="ARBA00022723"/>
    </source>
</evidence>
<gene>
    <name evidence="9" type="ORF">TBRA_LOCUS1473</name>
</gene>
<dbReference type="GO" id="GO:0005509">
    <property type="term" value="F:calcium ion binding"/>
    <property type="evidence" value="ECO:0007669"/>
    <property type="project" value="InterPro"/>
</dbReference>
<proteinExistence type="predicted"/>
<dbReference type="InterPro" id="IPR011992">
    <property type="entry name" value="EF-hand-dom_pair"/>
</dbReference>
<dbReference type="PANTHER" id="PTHR24134">
    <property type="entry name" value="ANKYRIN REPEAT-CONTAINING PROTEIN DDB_G0279043"/>
    <property type="match status" value="1"/>
</dbReference>
<evidence type="ECO:0000256" key="3">
    <source>
        <dbReference type="ARBA" id="ARBA00022837"/>
    </source>
</evidence>
<keyword evidence="7" id="KW-0812">Transmembrane</keyword>
<dbReference type="Pfam" id="PF00023">
    <property type="entry name" value="Ank"/>
    <property type="match status" value="1"/>
</dbReference>
<dbReference type="AlphaFoldDB" id="A0A6H5HXG4"/>
<dbReference type="InterPro" id="IPR002048">
    <property type="entry name" value="EF_hand_dom"/>
</dbReference>
<evidence type="ECO:0000256" key="7">
    <source>
        <dbReference type="SAM" id="Phobius"/>
    </source>
</evidence>
<dbReference type="Gene3D" id="1.10.238.10">
    <property type="entry name" value="EF-hand"/>
    <property type="match status" value="2"/>
</dbReference>
<dbReference type="EMBL" id="CADCXV010000313">
    <property type="protein sequence ID" value="CAB0029436.1"/>
    <property type="molecule type" value="Genomic_DNA"/>
</dbReference>
<feature type="domain" description="EF-hand" evidence="8">
    <location>
        <begin position="518"/>
        <end position="553"/>
    </location>
</feature>
<keyword evidence="10" id="KW-1185">Reference proteome</keyword>
<dbReference type="Gene3D" id="1.25.40.20">
    <property type="entry name" value="Ankyrin repeat-containing domain"/>
    <property type="match status" value="3"/>
</dbReference>
<feature type="repeat" description="ANK" evidence="5">
    <location>
        <begin position="197"/>
        <end position="231"/>
    </location>
</feature>
<dbReference type="FunFam" id="1.10.238.10:FF:000007">
    <property type="entry name" value="Putative myosin regulatory light chain sqh"/>
    <property type="match status" value="1"/>
</dbReference>
<evidence type="ECO:0000259" key="8">
    <source>
        <dbReference type="PROSITE" id="PS50222"/>
    </source>
</evidence>
<feature type="compositionally biased region" description="Basic and acidic residues" evidence="6">
    <location>
        <begin position="442"/>
        <end position="451"/>
    </location>
</feature>
<protein>
    <recommendedName>
        <fullName evidence="8">EF-hand domain-containing protein</fullName>
    </recommendedName>
</protein>
<feature type="repeat" description="ANK" evidence="5">
    <location>
        <begin position="110"/>
        <end position="150"/>
    </location>
</feature>
<dbReference type="PROSITE" id="PS50297">
    <property type="entry name" value="ANK_REP_REGION"/>
    <property type="match status" value="2"/>
</dbReference>
<dbReference type="GO" id="GO:0009791">
    <property type="term" value="P:post-embryonic development"/>
    <property type="evidence" value="ECO:0007669"/>
    <property type="project" value="UniProtKB-ARBA"/>
</dbReference>
<feature type="compositionally biased region" description="Low complexity" evidence="6">
    <location>
        <begin position="488"/>
        <end position="498"/>
    </location>
</feature>
<feature type="region of interest" description="Disordered" evidence="6">
    <location>
        <begin position="442"/>
        <end position="509"/>
    </location>
</feature>
<feature type="compositionally biased region" description="Basic and acidic residues" evidence="6">
    <location>
        <begin position="459"/>
        <end position="468"/>
    </location>
</feature>
<feature type="repeat" description="ANK" evidence="5">
    <location>
        <begin position="273"/>
        <end position="306"/>
    </location>
</feature>
<reference evidence="9 10" key="1">
    <citation type="submission" date="2020-02" db="EMBL/GenBank/DDBJ databases">
        <authorList>
            <person name="Ferguson B K."/>
        </authorList>
    </citation>
    <scope>NUCLEOTIDE SEQUENCE [LARGE SCALE GENOMIC DNA]</scope>
</reference>
<dbReference type="InterPro" id="IPR018247">
    <property type="entry name" value="EF_Hand_1_Ca_BS"/>
</dbReference>